<evidence type="ECO:0000313" key="2">
    <source>
        <dbReference type="Proteomes" id="UP000438429"/>
    </source>
</evidence>
<gene>
    <name evidence="1" type="ORF">F2P81_023822</name>
</gene>
<evidence type="ECO:0000313" key="1">
    <source>
        <dbReference type="EMBL" id="KAF0023192.1"/>
    </source>
</evidence>
<dbReference type="Proteomes" id="UP000438429">
    <property type="component" value="Unassembled WGS sequence"/>
</dbReference>
<proteinExistence type="predicted"/>
<sequence>MLKRAPSNPICQQRRRTFRFEGHGRRDDTFQASRRQPLGNGFAHSDELSLQSRLSVWLRSDISRPEYFSPFRFDIDSAAVLELCFNVLSKDEEWRKADGHRLTRHLSLSLSLSVCRIIGI</sequence>
<organism evidence="1 2">
    <name type="scientific">Scophthalmus maximus</name>
    <name type="common">Turbot</name>
    <name type="synonym">Psetta maxima</name>
    <dbReference type="NCBI Taxonomy" id="52904"/>
    <lineage>
        <taxon>Eukaryota</taxon>
        <taxon>Metazoa</taxon>
        <taxon>Chordata</taxon>
        <taxon>Craniata</taxon>
        <taxon>Vertebrata</taxon>
        <taxon>Euteleostomi</taxon>
        <taxon>Actinopterygii</taxon>
        <taxon>Neopterygii</taxon>
        <taxon>Teleostei</taxon>
        <taxon>Neoteleostei</taxon>
        <taxon>Acanthomorphata</taxon>
        <taxon>Carangaria</taxon>
        <taxon>Pleuronectiformes</taxon>
        <taxon>Pleuronectoidei</taxon>
        <taxon>Scophthalmidae</taxon>
        <taxon>Scophthalmus</taxon>
    </lineage>
</organism>
<dbReference type="AlphaFoldDB" id="A0A6A4RVT7"/>
<dbReference type="EMBL" id="VEVO01000022">
    <property type="protein sequence ID" value="KAF0023192.1"/>
    <property type="molecule type" value="Genomic_DNA"/>
</dbReference>
<comment type="caution">
    <text evidence="1">The sequence shown here is derived from an EMBL/GenBank/DDBJ whole genome shotgun (WGS) entry which is preliminary data.</text>
</comment>
<name>A0A6A4RVT7_SCOMX</name>
<accession>A0A6A4RVT7</accession>
<reference evidence="1 2" key="1">
    <citation type="submission" date="2019-06" db="EMBL/GenBank/DDBJ databases">
        <title>Draft genomes of female and male turbot (Scophthalmus maximus).</title>
        <authorList>
            <person name="Xu H."/>
            <person name="Xu X.-W."/>
            <person name="Shao C."/>
            <person name="Chen S."/>
        </authorList>
    </citation>
    <scope>NUCLEOTIDE SEQUENCE [LARGE SCALE GENOMIC DNA]</scope>
    <source>
        <strain evidence="1">Ysfricsl-2016a</strain>
        <tissue evidence="1">Blood</tissue>
    </source>
</reference>
<protein>
    <submittedName>
        <fullName evidence="1">Uncharacterized protein</fullName>
    </submittedName>
</protein>